<evidence type="ECO:0000313" key="12">
    <source>
        <dbReference type="Proteomes" id="UP000264883"/>
    </source>
</evidence>
<evidence type="ECO:0000259" key="10">
    <source>
        <dbReference type="PROSITE" id="PS50126"/>
    </source>
</evidence>
<dbReference type="GO" id="GO:0008859">
    <property type="term" value="F:exoribonuclease II activity"/>
    <property type="evidence" value="ECO:0007669"/>
    <property type="project" value="UniProtKB-UniRule"/>
</dbReference>
<keyword evidence="4 8" id="KW-0540">Nuclease</keyword>
<evidence type="ECO:0000256" key="6">
    <source>
        <dbReference type="ARBA" id="ARBA00022839"/>
    </source>
</evidence>
<feature type="domain" description="S1 motif" evidence="10">
    <location>
        <begin position="623"/>
        <end position="703"/>
    </location>
</feature>
<dbReference type="Pfam" id="PF17876">
    <property type="entry name" value="CSD2"/>
    <property type="match status" value="1"/>
</dbReference>
<dbReference type="EMBL" id="CP016786">
    <property type="protein sequence ID" value="ASW43386.1"/>
    <property type="molecule type" value="Genomic_DNA"/>
</dbReference>
<accession>A0A343JCX8</accession>
<evidence type="ECO:0000256" key="5">
    <source>
        <dbReference type="ARBA" id="ARBA00022801"/>
    </source>
</evidence>
<sequence>MGIKQTLLSFMREEAYRPMDIQELASIFNINESEYRAFKRVLKNMEKEGLIIRTKKDKYGVPERLGLIRGTLQVHQKGFAFLLPELEGEKDVFIPSSALNGGMNGDIVLVEITKEDKNGKKREGEVVEIIERTNNEIIGVYEDSQNFGFVVPEDPRLNSDIFISKKDKNGANTGDLVICEITKWAEKRKSPEGVIKEILGKKGDKGLDILTIIKKYGLPEEFPQKVLNYAEGISDEIEEEEYRRRKDLREVRMVTIDGEDAKDLDDAVSITRLDGGKYRLGVHIADVSHYVREKNPLDKEALKRGTSVYLIDRVIPMLPKKLSNGICSLNPKVDRLALSCFMTIDSNGKVLEHEIVESVIRTSERMTYTDVTKILEENDPELMERYDYLVDDFRAMEELCKILNSRRMRRGAVDFDFEESKIILDENGKPIEIKPYERRIANKIIEEFMLICNETIAEHMFNQNIPFVYRIHEDPDEEKLAKFKEFVYNLGYKMKGGEETEPKDLQAILNAVEGKKEEKVVSTLLLRSMMQAKYSPQCVGHFGLAAQYYCHFTSPIRRYPDLQIHRIIKEYLNGRLSEARQRKLIDIVEVAARQSSEMERVAQDAEREVDDLKKAEYMQERIGEEFTGIISSVTSFGLFVELPNTIEGLVHVTSLDDDYYIYDEDHLCLIGESSKKVYRLGDEVKVRCSKVDIDNREIYFDLVDGEVSEKENAKTDENNNINEVKNEIKEELLSIIKNELLEEIKEEIKEEILNELRVE</sequence>
<keyword evidence="12" id="KW-1185">Reference proteome</keyword>
<dbReference type="KEGG" id="cia:BEN51_07820"/>
<name>A0A343JCX8_9CLOT</name>
<evidence type="ECO:0000256" key="9">
    <source>
        <dbReference type="SAM" id="Coils"/>
    </source>
</evidence>
<dbReference type="GO" id="GO:0005829">
    <property type="term" value="C:cytosol"/>
    <property type="evidence" value="ECO:0007669"/>
    <property type="project" value="TreeGrafter"/>
</dbReference>
<evidence type="ECO:0000256" key="3">
    <source>
        <dbReference type="ARBA" id="ARBA00022490"/>
    </source>
</evidence>
<protein>
    <recommendedName>
        <fullName evidence="8">Ribonuclease R</fullName>
        <shortName evidence="8">RNase R</shortName>
        <ecNumber evidence="8">3.1.13.1</ecNumber>
    </recommendedName>
</protein>
<keyword evidence="7 8" id="KW-0694">RNA-binding</keyword>
<dbReference type="OrthoDB" id="9764149at2"/>
<dbReference type="PROSITE" id="PS50126">
    <property type="entry name" value="S1"/>
    <property type="match status" value="1"/>
</dbReference>
<dbReference type="Pfam" id="PF08206">
    <property type="entry name" value="OB_RNB"/>
    <property type="match status" value="1"/>
</dbReference>
<comment type="similarity">
    <text evidence="8">Belongs to the RNR ribonuclease family. RNase R subfamily.</text>
</comment>
<dbReference type="FunFam" id="2.40.50.140:FF:000273">
    <property type="entry name" value="Ribonuclease R"/>
    <property type="match status" value="1"/>
</dbReference>
<dbReference type="InterPro" id="IPR003029">
    <property type="entry name" value="S1_domain"/>
</dbReference>
<dbReference type="NCBIfam" id="TIGR00358">
    <property type="entry name" value="3_prime_RNase"/>
    <property type="match status" value="1"/>
</dbReference>
<comment type="catalytic activity">
    <reaction evidence="1 8">
        <text>Exonucleolytic cleavage in the 3'- to 5'-direction to yield nucleoside 5'-phosphates.</text>
        <dbReference type="EC" id="3.1.13.1"/>
    </reaction>
</comment>
<dbReference type="PANTHER" id="PTHR23355:SF9">
    <property type="entry name" value="DIS3-LIKE EXONUCLEASE 2"/>
    <property type="match status" value="1"/>
</dbReference>
<dbReference type="AlphaFoldDB" id="A0A343JCX8"/>
<dbReference type="GO" id="GO:0003723">
    <property type="term" value="F:RNA binding"/>
    <property type="evidence" value="ECO:0007669"/>
    <property type="project" value="UniProtKB-UniRule"/>
</dbReference>
<comment type="subcellular location">
    <subcellularLocation>
        <location evidence="2 8">Cytoplasm</location>
    </subcellularLocation>
</comment>
<dbReference type="NCBIfam" id="TIGR02063">
    <property type="entry name" value="RNase_R"/>
    <property type="match status" value="1"/>
</dbReference>
<evidence type="ECO:0000256" key="8">
    <source>
        <dbReference type="HAMAP-Rule" id="MF_01895"/>
    </source>
</evidence>
<reference evidence="11 12" key="1">
    <citation type="submission" date="2016-08" db="EMBL/GenBank/DDBJ databases">
        <title>Complete Genome Sequence Of The Indigo Reducing Clostridium isatidis DSM15098.</title>
        <authorList>
            <person name="Little G.T."/>
            <person name="Minton N.P."/>
        </authorList>
    </citation>
    <scope>NUCLEOTIDE SEQUENCE [LARGE SCALE GENOMIC DNA]</scope>
    <source>
        <strain evidence="11 12">DSM 15098</strain>
    </source>
</reference>
<dbReference type="InterPro" id="IPR011805">
    <property type="entry name" value="RNase_R"/>
</dbReference>
<dbReference type="InterPro" id="IPR004476">
    <property type="entry name" value="RNase_II/RNase_R"/>
</dbReference>
<dbReference type="PANTHER" id="PTHR23355">
    <property type="entry name" value="RIBONUCLEASE"/>
    <property type="match status" value="1"/>
</dbReference>
<keyword evidence="6 8" id="KW-0269">Exonuclease</keyword>
<comment type="function">
    <text evidence="8">3'-5' exoribonuclease that releases 5'-nucleoside monophosphates and is involved in maturation of structured RNAs.</text>
</comment>
<gene>
    <name evidence="8" type="primary">rnr</name>
    <name evidence="11" type="ORF">BEN51_07820</name>
</gene>
<dbReference type="Pfam" id="PF00773">
    <property type="entry name" value="RNB"/>
    <property type="match status" value="1"/>
</dbReference>
<dbReference type="Pfam" id="PF00575">
    <property type="entry name" value="S1"/>
    <property type="match status" value="1"/>
</dbReference>
<dbReference type="Gene3D" id="2.40.50.140">
    <property type="entry name" value="Nucleic acid-binding proteins"/>
    <property type="match status" value="3"/>
</dbReference>
<dbReference type="EC" id="3.1.13.1" evidence="8"/>
<keyword evidence="9" id="KW-0175">Coiled coil</keyword>
<evidence type="ECO:0000256" key="7">
    <source>
        <dbReference type="ARBA" id="ARBA00022884"/>
    </source>
</evidence>
<proteinExistence type="inferred from homology"/>
<keyword evidence="3 8" id="KW-0963">Cytoplasm</keyword>
<dbReference type="InterPro" id="IPR013223">
    <property type="entry name" value="RNase_B_OB_dom"/>
</dbReference>
<dbReference type="InterPro" id="IPR012340">
    <property type="entry name" value="NA-bd_OB-fold"/>
</dbReference>
<dbReference type="HAMAP" id="MF_01895">
    <property type="entry name" value="RNase_R"/>
    <property type="match status" value="1"/>
</dbReference>
<evidence type="ECO:0000313" key="11">
    <source>
        <dbReference type="EMBL" id="ASW43386.1"/>
    </source>
</evidence>
<dbReference type="InterPro" id="IPR011129">
    <property type="entry name" value="CSD"/>
</dbReference>
<dbReference type="SMART" id="SM00316">
    <property type="entry name" value="S1"/>
    <property type="match status" value="1"/>
</dbReference>
<evidence type="ECO:0000256" key="2">
    <source>
        <dbReference type="ARBA" id="ARBA00004496"/>
    </source>
</evidence>
<dbReference type="Proteomes" id="UP000264883">
    <property type="component" value="Chromosome"/>
</dbReference>
<dbReference type="InterPro" id="IPR001900">
    <property type="entry name" value="RNase_II/R"/>
</dbReference>
<organism evidence="11 12">
    <name type="scientific">Clostridium isatidis</name>
    <dbReference type="NCBI Taxonomy" id="182773"/>
    <lineage>
        <taxon>Bacteria</taxon>
        <taxon>Bacillati</taxon>
        <taxon>Bacillota</taxon>
        <taxon>Clostridia</taxon>
        <taxon>Eubacteriales</taxon>
        <taxon>Clostridiaceae</taxon>
        <taxon>Clostridium</taxon>
    </lineage>
</organism>
<dbReference type="SUPFAM" id="SSF50249">
    <property type="entry name" value="Nucleic acid-binding proteins"/>
    <property type="match status" value="4"/>
</dbReference>
<dbReference type="CDD" id="cd04471">
    <property type="entry name" value="S1_RNase_R"/>
    <property type="match status" value="1"/>
</dbReference>
<dbReference type="SMART" id="SM00955">
    <property type="entry name" value="RNB"/>
    <property type="match status" value="1"/>
</dbReference>
<dbReference type="SMART" id="SM00357">
    <property type="entry name" value="CSP"/>
    <property type="match status" value="2"/>
</dbReference>
<feature type="coiled-coil region" evidence="9">
    <location>
        <begin position="588"/>
        <end position="615"/>
    </location>
</feature>
<keyword evidence="5 8" id="KW-0378">Hydrolase</keyword>
<dbReference type="InterPro" id="IPR040476">
    <property type="entry name" value="CSD2"/>
</dbReference>
<evidence type="ECO:0000256" key="4">
    <source>
        <dbReference type="ARBA" id="ARBA00022722"/>
    </source>
</evidence>
<evidence type="ECO:0000256" key="1">
    <source>
        <dbReference type="ARBA" id="ARBA00001849"/>
    </source>
</evidence>
<dbReference type="InterPro" id="IPR050180">
    <property type="entry name" value="RNR_Ribonuclease"/>
</dbReference>
<dbReference type="RefSeq" id="WP_119865519.1">
    <property type="nucleotide sequence ID" value="NZ_CP016786.1"/>
</dbReference>
<dbReference type="GO" id="GO:0006402">
    <property type="term" value="P:mRNA catabolic process"/>
    <property type="evidence" value="ECO:0007669"/>
    <property type="project" value="TreeGrafter"/>
</dbReference>